<dbReference type="Proteomes" id="UP000811246">
    <property type="component" value="Chromosome 6"/>
</dbReference>
<evidence type="ECO:0000256" key="7">
    <source>
        <dbReference type="ARBA" id="ARBA00022553"/>
    </source>
</evidence>
<keyword evidence="9" id="KW-0808">Transferase</keyword>
<dbReference type="InterPro" id="IPR001245">
    <property type="entry name" value="Ser-Thr/Tyr_kinase_cat_dom"/>
</dbReference>
<dbReference type="FunFam" id="3.80.10.10:FF:000288">
    <property type="entry name" value="LRR receptor-like serine/threonine-protein kinase EFR"/>
    <property type="match status" value="1"/>
</dbReference>
<comment type="caution">
    <text evidence="25">The sequence shown here is derived from an EMBL/GenBank/DDBJ whole genome shotgun (WGS) entry which is preliminary data.</text>
</comment>
<dbReference type="PANTHER" id="PTHR27008">
    <property type="entry name" value="OS04G0122200 PROTEIN"/>
    <property type="match status" value="1"/>
</dbReference>
<organism evidence="25 26">
    <name type="scientific">Carya illinoinensis</name>
    <name type="common">Pecan</name>
    <dbReference type="NCBI Taxonomy" id="32201"/>
    <lineage>
        <taxon>Eukaryota</taxon>
        <taxon>Viridiplantae</taxon>
        <taxon>Streptophyta</taxon>
        <taxon>Embryophyta</taxon>
        <taxon>Tracheophyta</taxon>
        <taxon>Spermatophyta</taxon>
        <taxon>Magnoliopsida</taxon>
        <taxon>eudicotyledons</taxon>
        <taxon>Gunneridae</taxon>
        <taxon>Pentapetalae</taxon>
        <taxon>rosids</taxon>
        <taxon>fabids</taxon>
        <taxon>Fagales</taxon>
        <taxon>Juglandaceae</taxon>
        <taxon>Carya</taxon>
    </lineage>
</organism>
<dbReference type="EMBL" id="CM031830">
    <property type="protein sequence ID" value="KAG6707743.1"/>
    <property type="molecule type" value="Genomic_DNA"/>
</dbReference>
<evidence type="ECO:0000256" key="4">
    <source>
        <dbReference type="ARBA" id="ARBA00012513"/>
    </source>
</evidence>
<evidence type="ECO:0000256" key="5">
    <source>
        <dbReference type="ARBA" id="ARBA00022475"/>
    </source>
</evidence>
<evidence type="ECO:0000256" key="10">
    <source>
        <dbReference type="ARBA" id="ARBA00022692"/>
    </source>
</evidence>
<dbReference type="PROSITE" id="PS00107">
    <property type="entry name" value="PROTEIN_KINASE_ATP"/>
    <property type="match status" value="1"/>
</dbReference>
<dbReference type="PANTHER" id="PTHR27008:SF596">
    <property type="entry name" value="OS02G0215500 PROTEIN"/>
    <property type="match status" value="1"/>
</dbReference>
<keyword evidence="14" id="KW-0418">Kinase</keyword>
<dbReference type="InterPro" id="IPR003591">
    <property type="entry name" value="Leu-rich_rpt_typical-subtyp"/>
</dbReference>
<protein>
    <recommendedName>
        <fullName evidence="4">non-specific serine/threonine protein kinase</fullName>
        <ecNumber evidence="4">2.7.11.1</ecNumber>
    </recommendedName>
</protein>
<feature type="domain" description="Protein kinase" evidence="24">
    <location>
        <begin position="702"/>
        <end position="1006"/>
    </location>
</feature>
<dbReference type="InterPro" id="IPR000719">
    <property type="entry name" value="Prot_kinase_dom"/>
</dbReference>
<dbReference type="SMART" id="SM00369">
    <property type="entry name" value="LRR_TYP"/>
    <property type="match status" value="9"/>
</dbReference>
<sequence length="1017" mass="111275">MGHSNLSSLVSLCSTICSALIVVSVLGIASTTYAIGGKEADRLALLEFKKGITHDPFMVFSSWNNSIDFCEWRGVTCGHRHRRVTKLHLAAKELVGSISPFIGNLSFLRILKLQNNSLIHEIPPEIGRLRRLRSLALHNNTISGRIPTNISGCMHMENLSLANNNLVGEIPVELSSLSKLKIFSVGSNRLKGIIPPFLGNLSSLEVLSAPLNNLSGSIPHSLSNLMNLKYIALGANLLSGTIPSQVFNLSSVTNFDVGVNQIHGSLPLDLGITFPNLENFALSMNKFTGSIPPSISNASNLRFITIAGNYFTGNVPSWEKLQKLQWLSTTDNPLGRGEADDLSFLFSLTNATFLELLAINNNSLGGVLPKYISNFSSTLKVFLIDANNIEGIIPSGISNLFNLERLYLRDNQLSGTIPHDLGKLQQLQEMLLSGNNLSGNIPDSFGNLSQLIRLDLKSNNLQGSIPSSLGNCQSLLSLDLYNNSLSGAIPPQVIGLSSLSVYLDLSQNHFTGSLPIEVGNLKNLGALYVSENMLSGEIPSSLGSCIKLEYLAMDENFFLGTIPSSLGSLRGLQQLDLSRNNLSGKIPDFFMDLKVLELLNLSYNNLEGLVPIDGVFKNSTATSVVGNNHLCGGIPEMELPKCNFGKPKKKKLTIILIVFGILGTTSVISFLFICWLRKKRTESISNSPDLSYQSLLKATGGFSPDNLLGVGSFGSVYKGILDEGRKTIAVKVLNLLQRGAAKSFLSECEALRNIRHRNLLKVLTVCSSVDFNGNDFKALVYEFMINGSLEDWLHPVAKEDEEQHEPRNLNLYQRLNIAIDVASALEYLHYHCQIPIVHCDLKPSNVLLDDEMVGHVGDFGLAKFSPEVNHINSSNEQSSSIGIRGTIGYTAPEYGMGNKVSVYGDVYSYGILLLEMFTKKGPGPTDDMFRGAVDLHSFVKEALPHRVIEITDPILFQERGGERNFRRNKIPEYLISILGIGVACSTNQPGERMNIKEVVARLHMIKKKLVADDDVFV</sequence>
<dbReference type="GO" id="GO:0004674">
    <property type="term" value="F:protein serine/threonine kinase activity"/>
    <property type="evidence" value="ECO:0007669"/>
    <property type="project" value="UniProtKB-KW"/>
</dbReference>
<dbReference type="Pfam" id="PF13855">
    <property type="entry name" value="LRR_8"/>
    <property type="match status" value="2"/>
</dbReference>
<keyword evidence="19" id="KW-0325">Glycoprotein</keyword>
<evidence type="ECO:0000256" key="1">
    <source>
        <dbReference type="ARBA" id="ARBA00004162"/>
    </source>
</evidence>
<dbReference type="FunFam" id="3.80.10.10:FF:000095">
    <property type="entry name" value="LRR receptor-like serine/threonine-protein kinase GSO1"/>
    <property type="match status" value="1"/>
</dbReference>
<evidence type="ECO:0000256" key="8">
    <source>
        <dbReference type="ARBA" id="ARBA00022614"/>
    </source>
</evidence>
<dbReference type="Pfam" id="PF23598">
    <property type="entry name" value="LRR_14"/>
    <property type="match status" value="1"/>
</dbReference>
<keyword evidence="17 23" id="KW-0472">Membrane</keyword>
<dbReference type="FunFam" id="3.30.200.20:FF:000432">
    <property type="entry name" value="LRR receptor-like serine/threonine-protein kinase EFR"/>
    <property type="match status" value="1"/>
</dbReference>
<evidence type="ECO:0000256" key="9">
    <source>
        <dbReference type="ARBA" id="ARBA00022679"/>
    </source>
</evidence>
<dbReference type="PROSITE" id="PS00108">
    <property type="entry name" value="PROTEIN_KINASE_ST"/>
    <property type="match status" value="1"/>
</dbReference>
<evidence type="ECO:0000256" key="11">
    <source>
        <dbReference type="ARBA" id="ARBA00022729"/>
    </source>
</evidence>
<keyword evidence="12" id="KW-0677">Repeat</keyword>
<dbReference type="InterPro" id="IPR001611">
    <property type="entry name" value="Leu-rich_rpt"/>
</dbReference>
<keyword evidence="18" id="KW-0675">Receptor</keyword>
<dbReference type="InterPro" id="IPR051809">
    <property type="entry name" value="Plant_receptor-like_S/T_kinase"/>
</dbReference>
<keyword evidence="10 23" id="KW-0812">Transmembrane</keyword>
<comment type="catalytic activity">
    <reaction evidence="21">
        <text>L-seryl-[protein] + ATP = O-phospho-L-seryl-[protein] + ADP + H(+)</text>
        <dbReference type="Rhea" id="RHEA:17989"/>
        <dbReference type="Rhea" id="RHEA-COMP:9863"/>
        <dbReference type="Rhea" id="RHEA-COMP:11604"/>
        <dbReference type="ChEBI" id="CHEBI:15378"/>
        <dbReference type="ChEBI" id="CHEBI:29999"/>
        <dbReference type="ChEBI" id="CHEBI:30616"/>
        <dbReference type="ChEBI" id="CHEBI:83421"/>
        <dbReference type="ChEBI" id="CHEBI:456216"/>
        <dbReference type="EC" id="2.7.11.1"/>
    </reaction>
</comment>
<keyword evidence="8" id="KW-0433">Leucine-rich repeat</keyword>
<evidence type="ECO:0000313" key="25">
    <source>
        <dbReference type="EMBL" id="KAG6707743.1"/>
    </source>
</evidence>
<name>A0A922EPU7_CARIL</name>
<evidence type="ECO:0000256" key="12">
    <source>
        <dbReference type="ARBA" id="ARBA00022737"/>
    </source>
</evidence>
<dbReference type="InterPro" id="IPR055414">
    <property type="entry name" value="LRR_R13L4/SHOC2-like"/>
</dbReference>
<evidence type="ECO:0000256" key="3">
    <source>
        <dbReference type="ARBA" id="ARBA00008684"/>
    </source>
</evidence>
<keyword evidence="13 22" id="KW-0547">Nucleotide-binding</keyword>
<evidence type="ECO:0000256" key="20">
    <source>
        <dbReference type="ARBA" id="ARBA00047899"/>
    </source>
</evidence>
<feature type="binding site" evidence="22">
    <location>
        <position position="731"/>
    </location>
    <ligand>
        <name>ATP</name>
        <dbReference type="ChEBI" id="CHEBI:30616"/>
    </ligand>
</feature>
<evidence type="ECO:0000256" key="17">
    <source>
        <dbReference type="ARBA" id="ARBA00023136"/>
    </source>
</evidence>
<dbReference type="GO" id="GO:0005886">
    <property type="term" value="C:plasma membrane"/>
    <property type="evidence" value="ECO:0007669"/>
    <property type="project" value="UniProtKB-SubCell"/>
</dbReference>
<comment type="similarity">
    <text evidence="3">Belongs to the protein kinase superfamily. Ser/Thr protein kinase family.</text>
</comment>
<keyword evidence="16 23" id="KW-1133">Transmembrane helix</keyword>
<dbReference type="EC" id="2.7.11.1" evidence="4"/>
<evidence type="ECO:0000256" key="15">
    <source>
        <dbReference type="ARBA" id="ARBA00022840"/>
    </source>
</evidence>
<comment type="subcellular location">
    <subcellularLocation>
        <location evidence="1">Cell membrane</location>
        <topology evidence="1">Single-pass membrane protein</topology>
    </subcellularLocation>
    <subcellularLocation>
        <location evidence="2">Membrane</location>
        <topology evidence="2">Single-pass type I membrane protein</topology>
    </subcellularLocation>
</comment>
<dbReference type="AlphaFoldDB" id="A0A922EPU7"/>
<dbReference type="Pfam" id="PF08263">
    <property type="entry name" value="LRRNT_2"/>
    <property type="match status" value="1"/>
</dbReference>
<keyword evidence="15 22" id="KW-0067">ATP-binding</keyword>
<keyword evidence="7" id="KW-0597">Phosphoprotein</keyword>
<dbReference type="InterPro" id="IPR017441">
    <property type="entry name" value="Protein_kinase_ATP_BS"/>
</dbReference>
<dbReference type="Pfam" id="PF00560">
    <property type="entry name" value="LRR_1"/>
    <property type="match status" value="3"/>
</dbReference>
<comment type="catalytic activity">
    <reaction evidence="20">
        <text>L-threonyl-[protein] + ATP = O-phospho-L-threonyl-[protein] + ADP + H(+)</text>
        <dbReference type="Rhea" id="RHEA:46608"/>
        <dbReference type="Rhea" id="RHEA-COMP:11060"/>
        <dbReference type="Rhea" id="RHEA-COMP:11605"/>
        <dbReference type="ChEBI" id="CHEBI:15378"/>
        <dbReference type="ChEBI" id="CHEBI:30013"/>
        <dbReference type="ChEBI" id="CHEBI:30616"/>
        <dbReference type="ChEBI" id="CHEBI:61977"/>
        <dbReference type="ChEBI" id="CHEBI:456216"/>
        <dbReference type="EC" id="2.7.11.1"/>
    </reaction>
</comment>
<evidence type="ECO:0000256" key="22">
    <source>
        <dbReference type="PROSITE-ProRule" id="PRU10141"/>
    </source>
</evidence>
<dbReference type="Pfam" id="PF07714">
    <property type="entry name" value="PK_Tyr_Ser-Thr"/>
    <property type="match status" value="1"/>
</dbReference>
<evidence type="ECO:0000256" key="6">
    <source>
        <dbReference type="ARBA" id="ARBA00022527"/>
    </source>
</evidence>
<evidence type="ECO:0000256" key="14">
    <source>
        <dbReference type="ARBA" id="ARBA00022777"/>
    </source>
</evidence>
<evidence type="ECO:0000256" key="13">
    <source>
        <dbReference type="ARBA" id="ARBA00022741"/>
    </source>
</evidence>
<dbReference type="InterPro" id="IPR008271">
    <property type="entry name" value="Ser/Thr_kinase_AS"/>
</dbReference>
<keyword evidence="5" id="KW-1003">Cell membrane</keyword>
<keyword evidence="11" id="KW-0732">Signal</keyword>
<gene>
    <name evidence="25" type="ORF">I3842_06G047300</name>
</gene>
<evidence type="ECO:0000256" key="16">
    <source>
        <dbReference type="ARBA" id="ARBA00022989"/>
    </source>
</evidence>
<evidence type="ECO:0000256" key="23">
    <source>
        <dbReference type="SAM" id="Phobius"/>
    </source>
</evidence>
<evidence type="ECO:0000256" key="21">
    <source>
        <dbReference type="ARBA" id="ARBA00048679"/>
    </source>
</evidence>
<dbReference type="FunFam" id="1.10.510.10:FF:000358">
    <property type="entry name" value="Putative leucine-rich repeat receptor-like serine/threonine-protein kinase"/>
    <property type="match status" value="1"/>
</dbReference>
<keyword evidence="6" id="KW-0723">Serine/threonine-protein kinase</keyword>
<reference evidence="25" key="1">
    <citation type="submission" date="2021-01" db="EMBL/GenBank/DDBJ databases">
        <authorList>
            <person name="Lovell J.T."/>
            <person name="Bentley N."/>
            <person name="Bhattarai G."/>
            <person name="Jenkins J.W."/>
            <person name="Sreedasyam A."/>
            <person name="Alarcon Y."/>
            <person name="Bock C."/>
            <person name="Boston L."/>
            <person name="Carlson J."/>
            <person name="Cervantes K."/>
            <person name="Clermont K."/>
            <person name="Krom N."/>
            <person name="Kubenka K."/>
            <person name="Mamidi S."/>
            <person name="Mattison C."/>
            <person name="Monteros M."/>
            <person name="Pisani C."/>
            <person name="Plott C."/>
            <person name="Rajasekar S."/>
            <person name="Rhein H.S."/>
            <person name="Rohla C."/>
            <person name="Song M."/>
            <person name="Hilaire R.S."/>
            <person name="Shu S."/>
            <person name="Wells L."/>
            <person name="Wang X."/>
            <person name="Webber J."/>
            <person name="Heerema R.J."/>
            <person name="Klein P."/>
            <person name="Conner P."/>
            <person name="Grauke L."/>
            <person name="Grimwood J."/>
            <person name="Schmutz J."/>
            <person name="Randall J.J."/>
        </authorList>
    </citation>
    <scope>NUCLEOTIDE SEQUENCE</scope>
    <source>
        <tissue evidence="25">Leaf</tissue>
    </source>
</reference>
<dbReference type="GO" id="GO:0005524">
    <property type="term" value="F:ATP binding"/>
    <property type="evidence" value="ECO:0007669"/>
    <property type="project" value="UniProtKB-UniRule"/>
</dbReference>
<dbReference type="SMART" id="SM00220">
    <property type="entry name" value="S_TKc"/>
    <property type="match status" value="1"/>
</dbReference>
<evidence type="ECO:0000256" key="19">
    <source>
        <dbReference type="ARBA" id="ARBA00023180"/>
    </source>
</evidence>
<evidence type="ECO:0000256" key="2">
    <source>
        <dbReference type="ARBA" id="ARBA00004479"/>
    </source>
</evidence>
<dbReference type="PROSITE" id="PS50011">
    <property type="entry name" value="PROTEIN_KINASE_DOM"/>
    <property type="match status" value="1"/>
</dbReference>
<evidence type="ECO:0000256" key="18">
    <source>
        <dbReference type="ARBA" id="ARBA00023170"/>
    </source>
</evidence>
<feature type="transmembrane region" description="Helical" evidence="23">
    <location>
        <begin position="652"/>
        <end position="676"/>
    </location>
</feature>
<evidence type="ECO:0000313" key="26">
    <source>
        <dbReference type="Proteomes" id="UP000811246"/>
    </source>
</evidence>
<accession>A0A922EPU7</accession>
<evidence type="ECO:0000259" key="24">
    <source>
        <dbReference type="PROSITE" id="PS50011"/>
    </source>
</evidence>
<dbReference type="InterPro" id="IPR013210">
    <property type="entry name" value="LRR_N_plant-typ"/>
</dbReference>
<proteinExistence type="inferred from homology"/>